<evidence type="ECO:0000256" key="6">
    <source>
        <dbReference type="PIRSR" id="PIRSR602403-1"/>
    </source>
</evidence>
<keyword evidence="7" id="KW-0503">Monooxygenase</keyword>
<accession>A0A2H3JKN2</accession>
<dbReference type="GO" id="GO:0004497">
    <property type="term" value="F:monooxygenase activity"/>
    <property type="evidence" value="ECO:0007669"/>
    <property type="project" value="UniProtKB-KW"/>
</dbReference>
<dbReference type="OMA" id="IMHIVAR"/>
<keyword evidence="5 6" id="KW-0408">Iron</keyword>
<evidence type="ECO:0000256" key="3">
    <source>
        <dbReference type="ARBA" id="ARBA00022723"/>
    </source>
</evidence>
<dbReference type="STRING" id="742152.A0A2H3JKN2"/>
<dbReference type="PANTHER" id="PTHR46206">
    <property type="entry name" value="CYTOCHROME P450"/>
    <property type="match status" value="1"/>
</dbReference>
<keyword evidence="9" id="KW-1185">Reference proteome</keyword>
<feature type="non-terminal residue" evidence="8">
    <location>
        <position position="1"/>
    </location>
</feature>
<comment type="similarity">
    <text evidence="2 7">Belongs to the cytochrome P450 family.</text>
</comment>
<dbReference type="EMBL" id="KB468124">
    <property type="protein sequence ID" value="PCH42095.1"/>
    <property type="molecule type" value="Genomic_DNA"/>
</dbReference>
<evidence type="ECO:0000256" key="1">
    <source>
        <dbReference type="ARBA" id="ARBA00001971"/>
    </source>
</evidence>
<dbReference type="GO" id="GO:0005506">
    <property type="term" value="F:iron ion binding"/>
    <property type="evidence" value="ECO:0007669"/>
    <property type="project" value="InterPro"/>
</dbReference>
<keyword evidence="3 6" id="KW-0479">Metal-binding</keyword>
<keyword evidence="6 7" id="KW-0349">Heme</keyword>
<organism evidence="8 9">
    <name type="scientific">Wolfiporia cocos (strain MD-104)</name>
    <name type="common">Brown rot fungus</name>
    <dbReference type="NCBI Taxonomy" id="742152"/>
    <lineage>
        <taxon>Eukaryota</taxon>
        <taxon>Fungi</taxon>
        <taxon>Dikarya</taxon>
        <taxon>Basidiomycota</taxon>
        <taxon>Agaricomycotina</taxon>
        <taxon>Agaricomycetes</taxon>
        <taxon>Polyporales</taxon>
        <taxon>Phaeolaceae</taxon>
        <taxon>Wolfiporia</taxon>
    </lineage>
</organism>
<proteinExistence type="inferred from homology"/>
<dbReference type="InterPro" id="IPR001128">
    <property type="entry name" value="Cyt_P450"/>
</dbReference>
<name>A0A2H3JKN2_WOLCO</name>
<dbReference type="InterPro" id="IPR017972">
    <property type="entry name" value="Cyt_P450_CS"/>
</dbReference>
<dbReference type="GO" id="GO:0016705">
    <property type="term" value="F:oxidoreductase activity, acting on paired donors, with incorporation or reduction of molecular oxygen"/>
    <property type="evidence" value="ECO:0007669"/>
    <property type="project" value="InterPro"/>
</dbReference>
<dbReference type="PRINTS" id="PR00385">
    <property type="entry name" value="P450"/>
</dbReference>
<evidence type="ECO:0000256" key="5">
    <source>
        <dbReference type="ARBA" id="ARBA00023004"/>
    </source>
</evidence>
<dbReference type="SUPFAM" id="SSF48264">
    <property type="entry name" value="Cytochrome P450"/>
    <property type="match status" value="1"/>
</dbReference>
<dbReference type="InterPro" id="IPR002403">
    <property type="entry name" value="Cyt_P450_E_grp-IV"/>
</dbReference>
<evidence type="ECO:0000256" key="2">
    <source>
        <dbReference type="ARBA" id="ARBA00010617"/>
    </source>
</evidence>
<dbReference type="PRINTS" id="PR00465">
    <property type="entry name" value="EP450IV"/>
</dbReference>
<dbReference type="GO" id="GO:0020037">
    <property type="term" value="F:heme binding"/>
    <property type="evidence" value="ECO:0007669"/>
    <property type="project" value="InterPro"/>
</dbReference>
<dbReference type="Proteomes" id="UP000218811">
    <property type="component" value="Unassembled WGS sequence"/>
</dbReference>
<keyword evidence="4 7" id="KW-0560">Oxidoreductase</keyword>
<protein>
    <submittedName>
        <fullName evidence="8">Cytochrome P450</fullName>
    </submittedName>
</protein>
<feature type="binding site" description="axial binding residue" evidence="6">
    <location>
        <position position="418"/>
    </location>
    <ligand>
        <name>heme</name>
        <dbReference type="ChEBI" id="CHEBI:30413"/>
    </ligand>
    <ligandPart>
        <name>Fe</name>
        <dbReference type="ChEBI" id="CHEBI:18248"/>
    </ligandPart>
</feature>
<dbReference type="InterPro" id="IPR036396">
    <property type="entry name" value="Cyt_P450_sf"/>
</dbReference>
<evidence type="ECO:0000256" key="7">
    <source>
        <dbReference type="RuleBase" id="RU000461"/>
    </source>
</evidence>
<evidence type="ECO:0000256" key="4">
    <source>
        <dbReference type="ARBA" id="ARBA00023002"/>
    </source>
</evidence>
<dbReference type="Pfam" id="PF00067">
    <property type="entry name" value="p450"/>
    <property type="match status" value="1"/>
</dbReference>
<evidence type="ECO:0000313" key="8">
    <source>
        <dbReference type="EMBL" id="PCH42095.1"/>
    </source>
</evidence>
<dbReference type="OrthoDB" id="1844152at2759"/>
<comment type="cofactor">
    <cofactor evidence="1 6">
        <name>heme</name>
        <dbReference type="ChEBI" id="CHEBI:30413"/>
    </cofactor>
</comment>
<dbReference type="CDD" id="cd11041">
    <property type="entry name" value="CYP503A1-like"/>
    <property type="match status" value="1"/>
</dbReference>
<dbReference type="AlphaFoldDB" id="A0A2H3JKN2"/>
<reference evidence="8 9" key="1">
    <citation type="journal article" date="2012" name="Science">
        <title>The Paleozoic origin of enzymatic lignin decomposition reconstructed from 31 fungal genomes.</title>
        <authorList>
            <person name="Floudas D."/>
            <person name="Binder M."/>
            <person name="Riley R."/>
            <person name="Barry K."/>
            <person name="Blanchette R.A."/>
            <person name="Henrissat B."/>
            <person name="Martinez A.T."/>
            <person name="Otillar R."/>
            <person name="Spatafora J.W."/>
            <person name="Yadav J.S."/>
            <person name="Aerts A."/>
            <person name="Benoit I."/>
            <person name="Boyd A."/>
            <person name="Carlson A."/>
            <person name="Copeland A."/>
            <person name="Coutinho P.M."/>
            <person name="de Vries R.P."/>
            <person name="Ferreira P."/>
            <person name="Findley K."/>
            <person name="Foster B."/>
            <person name="Gaskell J."/>
            <person name="Glotzer D."/>
            <person name="Gorecki P."/>
            <person name="Heitman J."/>
            <person name="Hesse C."/>
            <person name="Hori C."/>
            <person name="Igarashi K."/>
            <person name="Jurgens J.A."/>
            <person name="Kallen N."/>
            <person name="Kersten P."/>
            <person name="Kohler A."/>
            <person name="Kuees U."/>
            <person name="Kumar T.K.A."/>
            <person name="Kuo A."/>
            <person name="LaButti K."/>
            <person name="Larrondo L.F."/>
            <person name="Lindquist E."/>
            <person name="Ling A."/>
            <person name="Lombard V."/>
            <person name="Lucas S."/>
            <person name="Lundell T."/>
            <person name="Martin R."/>
            <person name="McLaughlin D.J."/>
            <person name="Morgenstern I."/>
            <person name="Morin E."/>
            <person name="Murat C."/>
            <person name="Nagy L.G."/>
            <person name="Nolan M."/>
            <person name="Ohm R.A."/>
            <person name="Patyshakuliyeva A."/>
            <person name="Rokas A."/>
            <person name="Ruiz-Duenas F.J."/>
            <person name="Sabat G."/>
            <person name="Salamov A."/>
            <person name="Samejima M."/>
            <person name="Schmutz J."/>
            <person name="Slot J.C."/>
            <person name="St John F."/>
            <person name="Stenlid J."/>
            <person name="Sun H."/>
            <person name="Sun S."/>
            <person name="Syed K."/>
            <person name="Tsang A."/>
            <person name="Wiebenga A."/>
            <person name="Young D."/>
            <person name="Pisabarro A."/>
            <person name="Eastwood D.C."/>
            <person name="Martin F."/>
            <person name="Cullen D."/>
            <person name="Grigoriev I.V."/>
            <person name="Hibbett D.S."/>
        </authorList>
    </citation>
    <scope>NUCLEOTIDE SEQUENCE [LARGE SCALE GENOMIC DNA]</scope>
    <source>
        <strain evidence="8 9">MD-104</strain>
    </source>
</reference>
<sequence length="471" mass="53502">LRRIPTVGSSSLPFLSLYGAYKFLRNGSEMFQTGYDKYKGCCFKIASPISWHVVVSGTPLVEELRNASEEDISFHNATQELLQFKYVMGPEIESYHAAIVRTQLTNKINATLPDLHDEMGLAFADALARNGNDWQTICATDVMHHVVCRVSGRVFVGLPLCANKEYCDLMNKSADFFRAGFLLAMFPEWLRPVVSRYSLRSTRAQINRAENLLRPLIMERLQMHQTYGDHWQEKPSDVLQWMIDTAANEKQRTVHSLTLNVLNLNNAAIQTTSITLTHALVQLATHPQYAQPLREEIDIALRKDGWTKTGIVNMRKLDSFLKESMRITGLSTGTLLRLAMKDYTFADGTFIPKGTFVSAATRAIHHDKDIYSDSEEFRPFRFYDLREKDVEGVGKGAKHQVISTSTEFLAFGHGKHACPGRFFAVTEIKAMLAHFLMEYDVKLAPETKALTPTASWDRGSKQYIMIRKRQF</sequence>
<dbReference type="Gene3D" id="1.10.630.10">
    <property type="entry name" value="Cytochrome P450"/>
    <property type="match status" value="1"/>
</dbReference>
<evidence type="ECO:0000313" key="9">
    <source>
        <dbReference type="Proteomes" id="UP000218811"/>
    </source>
</evidence>
<dbReference type="PROSITE" id="PS00086">
    <property type="entry name" value="CYTOCHROME_P450"/>
    <property type="match status" value="1"/>
</dbReference>
<gene>
    <name evidence="8" type="ORF">WOLCODRAFT_72477</name>
</gene>